<name>D3AQ44_9FIRM</name>
<reference evidence="1 2" key="1">
    <citation type="submission" date="2010-01" db="EMBL/GenBank/DDBJ databases">
        <authorList>
            <person name="Weinstock G."/>
            <person name="Sodergren E."/>
            <person name="Clifton S."/>
            <person name="Fulton L."/>
            <person name="Fulton B."/>
            <person name="Courtney L."/>
            <person name="Fronick C."/>
            <person name="Harrison M."/>
            <person name="Strong C."/>
            <person name="Farmer C."/>
            <person name="Delahaunty K."/>
            <person name="Markovic C."/>
            <person name="Hall O."/>
            <person name="Minx P."/>
            <person name="Tomlinson C."/>
            <person name="Mitreva M."/>
            <person name="Nelson J."/>
            <person name="Hou S."/>
            <person name="Wollam A."/>
            <person name="Pepin K.H."/>
            <person name="Johnson M."/>
            <person name="Bhonagiri V."/>
            <person name="Nash W.E."/>
            <person name="Warren W."/>
            <person name="Chinwalla A."/>
            <person name="Mardis E.R."/>
            <person name="Wilson R.K."/>
        </authorList>
    </citation>
    <scope>NUCLEOTIDE SEQUENCE [LARGE SCALE GENOMIC DNA]</scope>
    <source>
        <strain evidence="1 2">DSM 13479</strain>
    </source>
</reference>
<dbReference type="EMBL" id="ACIO01000625">
    <property type="protein sequence ID" value="EFC96063.1"/>
    <property type="molecule type" value="Genomic_DNA"/>
</dbReference>
<evidence type="ECO:0000313" key="1">
    <source>
        <dbReference type="EMBL" id="EFC96063.1"/>
    </source>
</evidence>
<protein>
    <submittedName>
        <fullName evidence="1">Uncharacterized protein</fullName>
    </submittedName>
</protein>
<evidence type="ECO:0000313" key="2">
    <source>
        <dbReference type="Proteomes" id="UP000004968"/>
    </source>
</evidence>
<dbReference type="AlphaFoldDB" id="D3AQ44"/>
<dbReference type="RefSeq" id="WP_006776168.1">
    <property type="nucleotide sequence ID" value="NZ_GG667772.1"/>
</dbReference>
<comment type="caution">
    <text evidence="1">The sequence shown here is derived from an EMBL/GenBank/DDBJ whole genome shotgun (WGS) entry which is preliminary data.</text>
</comment>
<feature type="non-terminal residue" evidence="1">
    <location>
        <position position="1"/>
    </location>
</feature>
<accession>D3AQ44</accession>
<organism evidence="1 2">
    <name type="scientific">Hungatella hathewayi DSM 13479</name>
    <dbReference type="NCBI Taxonomy" id="566550"/>
    <lineage>
        <taxon>Bacteria</taxon>
        <taxon>Bacillati</taxon>
        <taxon>Bacillota</taxon>
        <taxon>Clostridia</taxon>
        <taxon>Lachnospirales</taxon>
        <taxon>Lachnospiraceae</taxon>
        <taxon>Hungatella</taxon>
    </lineage>
</organism>
<dbReference type="Gene3D" id="3.20.20.80">
    <property type="entry name" value="Glycosidases"/>
    <property type="match status" value="1"/>
</dbReference>
<dbReference type="HOGENOM" id="CLU_556142_0_0_9"/>
<dbReference type="Proteomes" id="UP000004968">
    <property type="component" value="Unassembled WGS sequence"/>
</dbReference>
<gene>
    <name evidence="1" type="ORF">CLOSTHATH_05750</name>
</gene>
<sequence>EYQILTAKAAHIDGFFVEWGFREHKSNQELLMMLKMAEKYDFEVGINWCDAWHFYPWIEEFHKDAVTRERKVELFKENVQYLLDTLYSTSYGATVDGHPIILIFGGGPTLEEFSDIRNCSYRLPEGVKQPCFIVRAPINGTVGEDGKVNYYLEENGWPEVMDGMFGWIPTRVREGLADDGFKSWDRYAVLQDSRDYLDALYKAFGEKGCRVRIGSVNPEMDNRACASWNKHDLSHIPRERGKTYEGMWESLVDNSSQVDVAYIVSWNDYTESHQVEPTLQEGYRELLTTRKYGARWKGLAEESSAGWETEVLSLPLHLFQVRKQVEFYRKTGFQTEPYDKALDDIAGCLSNGRYGEAKLNLLGVEELISSLGDMLRSWEVELTQENGGLSLNADQLTICCGKTLEEMERYYFRACLSFEYLDDDEESFQILHGRQELCDGKKDGSGLYKQVRIRLFKESLHGIVQERELTILGNMEIRNVKLLIKLYSPV</sequence>
<proteinExistence type="predicted"/>